<keyword evidence="3" id="KW-0269">Exonuclease</keyword>
<dbReference type="Proteomes" id="UP000037515">
    <property type="component" value="Unassembled WGS sequence"/>
</dbReference>
<keyword evidence="3" id="KW-0378">Hydrolase</keyword>
<evidence type="ECO:0000313" key="3">
    <source>
        <dbReference type="EMBL" id="KOO04240.1"/>
    </source>
</evidence>
<evidence type="ECO:0000259" key="2">
    <source>
        <dbReference type="Pfam" id="PF13476"/>
    </source>
</evidence>
<dbReference type="RefSeq" id="WP_053394654.1">
    <property type="nucleotide sequence ID" value="NZ_LHPJ01000005.1"/>
</dbReference>
<feature type="coiled-coil region" evidence="1">
    <location>
        <begin position="402"/>
        <end position="487"/>
    </location>
</feature>
<evidence type="ECO:0000313" key="4">
    <source>
        <dbReference type="Proteomes" id="UP000037515"/>
    </source>
</evidence>
<feature type="domain" description="Rad50/SbcC-type AAA" evidence="2">
    <location>
        <begin position="5"/>
        <end position="238"/>
    </location>
</feature>
<protein>
    <submittedName>
        <fullName evidence="3">Exonuclease SbcC</fullName>
    </submittedName>
</protein>
<accession>A0A0M0HQ33</accession>
<dbReference type="InterPro" id="IPR027417">
    <property type="entry name" value="P-loop_NTPase"/>
</dbReference>
<dbReference type="EMBL" id="LHPJ01000005">
    <property type="protein sequence ID" value="KOO04240.1"/>
    <property type="molecule type" value="Genomic_DNA"/>
</dbReference>
<dbReference type="PANTHER" id="PTHR32114:SF2">
    <property type="entry name" value="ABC TRANSPORTER ABCH.3"/>
    <property type="match status" value="1"/>
</dbReference>
<keyword evidence="1" id="KW-0175">Coiled coil</keyword>
<organism evidence="3 4">
    <name type="scientific">Vibrio nereis</name>
    <dbReference type="NCBI Taxonomy" id="693"/>
    <lineage>
        <taxon>Bacteria</taxon>
        <taxon>Pseudomonadati</taxon>
        <taxon>Pseudomonadota</taxon>
        <taxon>Gammaproteobacteria</taxon>
        <taxon>Vibrionales</taxon>
        <taxon>Vibrionaceae</taxon>
        <taxon>Vibrio</taxon>
    </lineage>
</organism>
<dbReference type="OrthoDB" id="9795626at2"/>
<dbReference type="AlphaFoldDB" id="A0A0M0HQ33"/>
<dbReference type="GO" id="GO:0016887">
    <property type="term" value="F:ATP hydrolysis activity"/>
    <property type="evidence" value="ECO:0007669"/>
    <property type="project" value="InterPro"/>
</dbReference>
<comment type="caution">
    <text evidence="3">The sequence shown here is derived from an EMBL/GenBank/DDBJ whole genome shotgun (WGS) entry which is preliminary data.</text>
</comment>
<dbReference type="SUPFAM" id="SSF52540">
    <property type="entry name" value="P-loop containing nucleoside triphosphate hydrolases"/>
    <property type="match status" value="1"/>
</dbReference>
<feature type="coiled-coil region" evidence="1">
    <location>
        <begin position="544"/>
        <end position="571"/>
    </location>
</feature>
<keyword evidence="3" id="KW-0540">Nuclease</keyword>
<keyword evidence="4" id="KW-1185">Reference proteome</keyword>
<dbReference type="STRING" id="693.AKJ17_04845"/>
<evidence type="ECO:0000256" key="1">
    <source>
        <dbReference type="SAM" id="Coils"/>
    </source>
</evidence>
<dbReference type="Pfam" id="PF13476">
    <property type="entry name" value="AAA_23"/>
    <property type="match status" value="1"/>
</dbReference>
<feature type="coiled-coil region" evidence="1">
    <location>
        <begin position="221"/>
        <end position="286"/>
    </location>
</feature>
<reference evidence="4" key="1">
    <citation type="submission" date="2015-08" db="EMBL/GenBank/DDBJ databases">
        <title>Vibrio galatheae sp. nov., a novel member of the Vibrionaceae family isolated from the Solomon Islands.</title>
        <authorList>
            <person name="Giubergia S."/>
            <person name="Machado H."/>
            <person name="Mateiu R.V."/>
            <person name="Gram L."/>
        </authorList>
    </citation>
    <scope>NUCLEOTIDE SEQUENCE [LARGE SCALE GENOMIC DNA]</scope>
    <source>
        <strain evidence="4">DSM 19584</strain>
    </source>
</reference>
<gene>
    <name evidence="3" type="ORF">AKJ17_04845</name>
</gene>
<dbReference type="GO" id="GO:0004527">
    <property type="term" value="F:exonuclease activity"/>
    <property type="evidence" value="ECO:0007669"/>
    <property type="project" value="UniProtKB-KW"/>
</dbReference>
<dbReference type="Gene3D" id="3.40.50.300">
    <property type="entry name" value="P-loop containing nucleotide triphosphate hydrolases"/>
    <property type="match status" value="2"/>
</dbReference>
<name>A0A0M0HQ33_VIBNE</name>
<dbReference type="Pfam" id="PF13558">
    <property type="entry name" value="SbcC_Walker_B"/>
    <property type="match status" value="1"/>
</dbReference>
<proteinExistence type="predicted"/>
<dbReference type="GO" id="GO:0006302">
    <property type="term" value="P:double-strand break repair"/>
    <property type="evidence" value="ECO:0007669"/>
    <property type="project" value="InterPro"/>
</dbReference>
<dbReference type="InterPro" id="IPR038729">
    <property type="entry name" value="Rad50/SbcC_AAA"/>
</dbReference>
<feature type="coiled-coil region" evidence="1">
    <location>
        <begin position="623"/>
        <end position="773"/>
    </location>
</feature>
<dbReference type="PATRIC" id="fig|693.5.peg.980"/>
<sequence>MKPLKLTMQAFGPFATKEVIDFTHLGSNPLFLINGPTGSGKTSILDAICFALYGETTSNERLGMQMRCDLAAIDVPTEVQFEFALHNKVYRVVRAPEQYLPKARGEGTTRRKHTAALYQLGESETLITNKTAQVKSEVATIIGLNETQFRQVMVLPQGKFRELLLASSKDREEIFGQLFQTDIYKKIEFALKDKASAISKAKGEFDNQIRGALDVAEVTTEQELEEQLEHNKQQLAQTVEAEQKALAQLNFNKEQLQKAQTLAEQFSKLELAKKALSTHLEQQENNQVIVAQLDVATSAAKLNLPYVSWQNARKQAQDLKSRIQLLVRDCEQAGLALKQHTQVVEKADQEAKQIPQLNEQKYQLEITKSKLQEKSELGSQYATLKQAKAQQDETLVKYLAHKEKLVAEANAGQQELERLKGELNEKPALEAELARLTRLSNDLNKLNRVRHDHTQLTTQLEGHTNEVAKAKKILSAAQVEADGLEMRWHSAQAAVLAKKLNQGEPCPVCGSCEHPAPAAFEAEEITKQQVEKAREQERFALNDFNQAQSKLEQHQSLIKQSQKQIDEMVSELGVNATAEVTQVTQERCVVENKLGQFATIDIAKSEQAVTELIQRSETGEAKIIELRQQMTATDAQLKDAAERLEKLSKSIDPKYPNLEVVNAALIELTQKIDLFTKQVESAKQQQQTLSVNYSALESRLKTLQEAEQQAQQVAAETEQAWLSALTATSFVDEQNYLNARASDEQLQQWQQQVDEYSQTRIKLEQTVADLKQALADAEQPNIEAFEQTVEESQVAYTQVRGQLDSVRSTYERAVQVANKLEKLHQENTKLEQEYKVFGTLYDVASGKTGSRVSLHRFVLGVLLDDVLIQASQRLNIMSKGRYILMRKTEGFKGAAGRGLDLIVEDSYTGKTRDVATLSGGESFMAALSLALGLSDVVQSYSGGVRLETLFIDEGFGSLDPESLDLAIQTLIDLQQMGRTIGLISHVSELKEQMSLRIDVEPTKTGSSINVIAA</sequence>
<dbReference type="PANTHER" id="PTHR32114">
    <property type="entry name" value="ABC TRANSPORTER ABCH.3"/>
    <property type="match status" value="1"/>
</dbReference>